<keyword evidence="3" id="KW-0812">Transmembrane</keyword>
<evidence type="ECO:0000256" key="3">
    <source>
        <dbReference type="ARBA" id="ARBA00022692"/>
    </source>
</evidence>
<protein>
    <recommendedName>
        <fullName evidence="6">Sulfatase N-terminal domain-containing protein</fullName>
    </recommendedName>
</protein>
<dbReference type="CDD" id="cd16015">
    <property type="entry name" value="LTA_synthase"/>
    <property type="match status" value="1"/>
</dbReference>
<name>A0ABQ5PNU6_9PSED</name>
<organism evidence="7 8">
    <name type="scientific">Pseudomonas atacamensis</name>
    <dbReference type="NCBI Taxonomy" id="2565368"/>
    <lineage>
        <taxon>Bacteria</taxon>
        <taxon>Pseudomonadati</taxon>
        <taxon>Pseudomonadota</taxon>
        <taxon>Gammaproteobacteria</taxon>
        <taxon>Pseudomonadales</taxon>
        <taxon>Pseudomonadaceae</taxon>
        <taxon>Pseudomonas</taxon>
    </lineage>
</organism>
<sequence length="432" mass="48774">MNMAWDQSINYPKNGFLLAFSFSLNSALISKPAVGIESVLSSFAPIHNSSTSDNGDVVIVMNESFWDATKLPGIKFTPDPMPTVRRLQKGEVFSPVYGGGTANVEFEALTGFSNSFLPAGSLPYQQYIIRNTPSIIWALRNIGYRSIAIHPYHRWFWNRESVYSKLGFEKFISLEQMSPDQSRGPFFADEALSAQILRTLEESEKPTVIFAVTMQNHGPYERNRYTKKNINLKINSNIDLTNEDGLQTYAEGINDGDLALNSLVLELSKRKRRTLLVFFGDHLPMMGHNLDVFKKTGFISGQESNLNAVELKKMRTTPLVIWSNVKNDFEDQGVISPSFIPNIIDQALGLNNQFYGEFLGSLRKQYNIVDQTVLGHSSGELEQNWRSKSSALLDKYQSIQYDLMFGNEISIQRLFPYFDNACCSSSHSGDER</sequence>
<evidence type="ECO:0000313" key="8">
    <source>
        <dbReference type="Proteomes" id="UP001145022"/>
    </source>
</evidence>
<keyword evidence="4" id="KW-1133">Transmembrane helix</keyword>
<gene>
    <name evidence="7" type="ORF">RS3R1_43600</name>
</gene>
<dbReference type="InterPro" id="IPR017850">
    <property type="entry name" value="Alkaline_phosphatase_core_sf"/>
</dbReference>
<comment type="subcellular location">
    <subcellularLocation>
        <location evidence="1">Cell membrane</location>
        <topology evidence="1">Multi-pass membrane protein</topology>
    </subcellularLocation>
</comment>
<dbReference type="Pfam" id="PF00884">
    <property type="entry name" value="Sulfatase"/>
    <property type="match status" value="1"/>
</dbReference>
<evidence type="ECO:0000256" key="4">
    <source>
        <dbReference type="ARBA" id="ARBA00022989"/>
    </source>
</evidence>
<reference evidence="7" key="3">
    <citation type="journal article" date="2023" name="J. Biotechnol.">
        <title>Draft Genome Sequences of Endophytic Pseudomonas Strains, Isolated from the Interior of Brassicaceae Plants.</title>
        <authorList>
            <person name="Kaneko H."/>
            <person name="Furuya T."/>
        </authorList>
    </citation>
    <scope>NUCLEOTIDE SEQUENCE</scope>
    <source>
        <strain evidence="7">RS3R-1</strain>
    </source>
</reference>
<comment type="caution">
    <text evidence="7">The sequence shown here is derived from an EMBL/GenBank/DDBJ whole genome shotgun (WGS) entry which is preliminary data.</text>
</comment>
<keyword evidence="8" id="KW-1185">Reference proteome</keyword>
<evidence type="ECO:0000259" key="6">
    <source>
        <dbReference type="Pfam" id="PF00884"/>
    </source>
</evidence>
<dbReference type="PANTHER" id="PTHR47371:SF3">
    <property type="entry name" value="PHOSPHOGLYCEROL TRANSFERASE I"/>
    <property type="match status" value="1"/>
</dbReference>
<evidence type="ECO:0000256" key="5">
    <source>
        <dbReference type="ARBA" id="ARBA00023136"/>
    </source>
</evidence>
<keyword evidence="2" id="KW-1003">Cell membrane</keyword>
<evidence type="ECO:0000313" key="7">
    <source>
        <dbReference type="EMBL" id="GLH45272.1"/>
    </source>
</evidence>
<feature type="domain" description="Sulfatase N-terminal" evidence="6">
    <location>
        <begin position="56"/>
        <end position="339"/>
    </location>
</feature>
<keyword evidence="5" id="KW-0472">Membrane</keyword>
<evidence type="ECO:0000256" key="1">
    <source>
        <dbReference type="ARBA" id="ARBA00004651"/>
    </source>
</evidence>
<proteinExistence type="predicted"/>
<dbReference type="PANTHER" id="PTHR47371">
    <property type="entry name" value="LIPOTEICHOIC ACID SYNTHASE"/>
    <property type="match status" value="1"/>
</dbReference>
<accession>A0ABQ5PNU6</accession>
<dbReference type="Gene3D" id="3.40.720.10">
    <property type="entry name" value="Alkaline Phosphatase, subunit A"/>
    <property type="match status" value="1"/>
</dbReference>
<dbReference type="InterPro" id="IPR050448">
    <property type="entry name" value="OpgB/LTA_synthase_biosynth"/>
</dbReference>
<dbReference type="InterPro" id="IPR000917">
    <property type="entry name" value="Sulfatase_N"/>
</dbReference>
<evidence type="ECO:0000256" key="2">
    <source>
        <dbReference type="ARBA" id="ARBA00022475"/>
    </source>
</evidence>
<dbReference type="SUPFAM" id="SSF53649">
    <property type="entry name" value="Alkaline phosphatase-like"/>
    <property type="match status" value="1"/>
</dbReference>
<dbReference type="Proteomes" id="UP001145022">
    <property type="component" value="Unassembled WGS sequence"/>
</dbReference>
<reference evidence="7" key="1">
    <citation type="journal article" date="2021" name="Sci. Rep.">
        <title>An efficient direct screening system for microorganisms that activate plant immune responses based on plant-microbe interactions using cultured plant cells.</title>
        <authorList>
            <person name="Kurokawa M."/>
            <person name="Nakano M."/>
            <person name="Kitahata N."/>
            <person name="Kuchitsu K."/>
            <person name="Furuya T."/>
        </authorList>
    </citation>
    <scope>NUCLEOTIDE SEQUENCE</scope>
    <source>
        <strain evidence="7">RS3R-1</strain>
    </source>
</reference>
<reference evidence="7" key="2">
    <citation type="submission" date="2022-11" db="EMBL/GenBank/DDBJ databases">
        <title>Draft genome sequencing of Pseudomonas atacamensis RS3R1.</title>
        <authorList>
            <person name="Furuya T."/>
            <person name="Kaneko H."/>
        </authorList>
    </citation>
    <scope>NUCLEOTIDE SEQUENCE</scope>
    <source>
        <strain evidence="7">RS3R-1</strain>
    </source>
</reference>
<dbReference type="EMBL" id="BSCQ01000046">
    <property type="protein sequence ID" value="GLH45272.1"/>
    <property type="molecule type" value="Genomic_DNA"/>
</dbReference>